<protein>
    <recommendedName>
        <fullName evidence="17">Probable peptidoglycan glycosyltransferase FtsW</fullName>
        <ecNumber evidence="19">2.4.99.28</ecNumber>
    </recommendedName>
    <alternativeName>
        <fullName evidence="18">Cell division protein FtsW</fullName>
    </alternativeName>
    <alternativeName>
        <fullName evidence="15">Cell wall polymerase</fullName>
    </alternativeName>
    <alternativeName>
        <fullName evidence="14">Peptidoglycan polymerase</fullName>
    </alternativeName>
</protein>
<keyword evidence="7 21" id="KW-0812">Transmembrane</keyword>
<evidence type="ECO:0000256" key="21">
    <source>
        <dbReference type="SAM" id="Phobius"/>
    </source>
</evidence>
<evidence type="ECO:0000256" key="16">
    <source>
        <dbReference type="ARBA" id="ARBA00038053"/>
    </source>
</evidence>
<reference evidence="22 23" key="1">
    <citation type="submission" date="2018-06" db="EMBL/GenBank/DDBJ databases">
        <authorList>
            <consortium name="Pathogen Informatics"/>
            <person name="Doyle S."/>
        </authorList>
    </citation>
    <scope>NUCLEOTIDE SEQUENCE [LARGE SCALE GENOMIC DNA]</scope>
    <source>
        <strain evidence="22 23">NCTC10529</strain>
    </source>
</reference>
<dbReference type="AlphaFoldDB" id="A0AAX2J6Q1"/>
<evidence type="ECO:0000256" key="9">
    <source>
        <dbReference type="ARBA" id="ARBA00022984"/>
    </source>
</evidence>
<evidence type="ECO:0000256" key="8">
    <source>
        <dbReference type="ARBA" id="ARBA00022960"/>
    </source>
</evidence>
<feature type="transmembrane region" description="Helical" evidence="21">
    <location>
        <begin position="37"/>
        <end position="56"/>
    </location>
</feature>
<dbReference type="GO" id="GO:0032153">
    <property type="term" value="C:cell division site"/>
    <property type="evidence" value="ECO:0007669"/>
    <property type="project" value="TreeGrafter"/>
</dbReference>
<dbReference type="RefSeq" id="WP_003786414.1">
    <property type="nucleotide sequence ID" value="NZ_CP045141.1"/>
</dbReference>
<name>A0AAX2J6Q1_KINKI</name>
<dbReference type="GO" id="GO:0071555">
    <property type="term" value="P:cell wall organization"/>
    <property type="evidence" value="ECO:0007669"/>
    <property type="project" value="UniProtKB-KW"/>
</dbReference>
<evidence type="ECO:0000256" key="4">
    <source>
        <dbReference type="ARBA" id="ARBA00022618"/>
    </source>
</evidence>
<evidence type="ECO:0000256" key="15">
    <source>
        <dbReference type="ARBA" id="ARBA00033270"/>
    </source>
</evidence>
<evidence type="ECO:0000256" key="1">
    <source>
        <dbReference type="ARBA" id="ARBA00004651"/>
    </source>
</evidence>
<comment type="catalytic activity">
    <reaction evidence="20">
        <text>[GlcNAc-(1-&gt;4)-Mur2Ac(oyl-L-Ala-gamma-D-Glu-L-Lys-D-Ala-D-Ala)](n)-di-trans,octa-cis-undecaprenyl diphosphate + beta-D-GlcNAc-(1-&gt;4)-Mur2Ac(oyl-L-Ala-gamma-D-Glu-L-Lys-D-Ala-D-Ala)-di-trans,octa-cis-undecaprenyl diphosphate = [GlcNAc-(1-&gt;4)-Mur2Ac(oyl-L-Ala-gamma-D-Glu-L-Lys-D-Ala-D-Ala)](n+1)-di-trans,octa-cis-undecaprenyl diphosphate + di-trans,octa-cis-undecaprenyl diphosphate + H(+)</text>
        <dbReference type="Rhea" id="RHEA:23708"/>
        <dbReference type="Rhea" id="RHEA-COMP:9602"/>
        <dbReference type="Rhea" id="RHEA-COMP:9603"/>
        <dbReference type="ChEBI" id="CHEBI:15378"/>
        <dbReference type="ChEBI" id="CHEBI:58405"/>
        <dbReference type="ChEBI" id="CHEBI:60033"/>
        <dbReference type="ChEBI" id="CHEBI:78435"/>
        <dbReference type="EC" id="2.4.99.28"/>
    </reaction>
</comment>
<comment type="similarity">
    <text evidence="16">Belongs to the SEDS family. FtsW subfamily.</text>
</comment>
<keyword evidence="9" id="KW-0573">Peptidoglycan synthesis</keyword>
<dbReference type="EC" id="2.4.99.28" evidence="19"/>
<keyword evidence="5" id="KW-0328">Glycosyltransferase</keyword>
<evidence type="ECO:0000256" key="20">
    <source>
        <dbReference type="ARBA" id="ARBA00049902"/>
    </source>
</evidence>
<dbReference type="GO" id="GO:0051301">
    <property type="term" value="P:cell division"/>
    <property type="evidence" value="ECO:0007669"/>
    <property type="project" value="UniProtKB-KW"/>
</dbReference>
<evidence type="ECO:0000256" key="7">
    <source>
        <dbReference type="ARBA" id="ARBA00022692"/>
    </source>
</evidence>
<dbReference type="GeneID" id="93262994"/>
<dbReference type="GO" id="GO:0005886">
    <property type="term" value="C:plasma membrane"/>
    <property type="evidence" value="ECO:0007669"/>
    <property type="project" value="UniProtKB-SubCell"/>
</dbReference>
<dbReference type="GO" id="GO:0008955">
    <property type="term" value="F:peptidoglycan glycosyltransferase activity"/>
    <property type="evidence" value="ECO:0007669"/>
    <property type="project" value="UniProtKB-EC"/>
</dbReference>
<comment type="subcellular location">
    <subcellularLocation>
        <location evidence="1">Cell membrane</location>
        <topology evidence="1">Multi-pass membrane protein</topology>
    </subcellularLocation>
</comment>
<dbReference type="PANTHER" id="PTHR30474">
    <property type="entry name" value="CELL CYCLE PROTEIN"/>
    <property type="match status" value="1"/>
</dbReference>
<dbReference type="Proteomes" id="UP000248598">
    <property type="component" value="Chromosome 1"/>
</dbReference>
<feature type="transmembrane region" description="Helical" evidence="21">
    <location>
        <begin position="367"/>
        <end position="388"/>
    </location>
</feature>
<dbReference type="GO" id="GO:0008360">
    <property type="term" value="P:regulation of cell shape"/>
    <property type="evidence" value="ECO:0007669"/>
    <property type="project" value="UniProtKB-KW"/>
</dbReference>
<evidence type="ECO:0000256" key="5">
    <source>
        <dbReference type="ARBA" id="ARBA00022676"/>
    </source>
</evidence>
<dbReference type="GO" id="GO:0015648">
    <property type="term" value="F:lipid-linked peptidoglycan transporter activity"/>
    <property type="evidence" value="ECO:0007669"/>
    <property type="project" value="TreeGrafter"/>
</dbReference>
<keyword evidence="12" id="KW-0131">Cell cycle</keyword>
<comment type="pathway">
    <text evidence="2">Cell wall biogenesis; peptidoglycan biosynthesis.</text>
</comment>
<sequence length="422" mass="47458">MKSLFSLPAWLHNLPNQTETKLFDRNLLRHGYSYDKTLVWVLLCLLCFGLVMVYSASAAQAGLHDFDRRAYFLFKQTQFAAAGLALSYLLMRVPMWRWQRWSKYLIYATAICLIAVLAIGETVNGAKRWLPTPLGIKFQPSELFKLATIMYMAGFFKRKVDILHDFKRVMVVGIPIAIGCALTYLTRDLGSVVVVFGIFISLLFLANMPKTWFLGSIVIAILAALAAIFGNEYRLRRVEVMWQPWNDPTGTGYQGLGSLLSMERGGLFGEGLGNAIFKRGFLPEAHTDFILAVIGEELGLLFVAVLIGVYVWLIWRAFSIGKQARDLELHFNSFMAVGIGVWVAAQAFINVGVNISFLPNKGLTLPLISYGGSSLIIMMIAFTILLRVDYENRRKLRGFCVTDPKELQKTDTSETNHEPEQP</sequence>
<evidence type="ECO:0000256" key="19">
    <source>
        <dbReference type="ARBA" id="ARBA00044770"/>
    </source>
</evidence>
<keyword evidence="4 22" id="KW-0132">Cell division</keyword>
<dbReference type="PANTHER" id="PTHR30474:SF2">
    <property type="entry name" value="PEPTIDOGLYCAN GLYCOSYLTRANSFERASE FTSW-RELATED"/>
    <property type="match status" value="1"/>
</dbReference>
<organism evidence="22 23">
    <name type="scientific">Kingella kingae</name>
    <dbReference type="NCBI Taxonomy" id="504"/>
    <lineage>
        <taxon>Bacteria</taxon>
        <taxon>Pseudomonadati</taxon>
        <taxon>Pseudomonadota</taxon>
        <taxon>Betaproteobacteria</taxon>
        <taxon>Neisseriales</taxon>
        <taxon>Neisseriaceae</taxon>
        <taxon>Kingella</taxon>
    </lineage>
</organism>
<feature type="transmembrane region" description="Helical" evidence="21">
    <location>
        <begin position="191"/>
        <end position="207"/>
    </location>
</feature>
<dbReference type="EMBL" id="LS483426">
    <property type="protein sequence ID" value="SQH25522.1"/>
    <property type="molecule type" value="Genomic_DNA"/>
</dbReference>
<feature type="transmembrane region" description="Helical" evidence="21">
    <location>
        <begin position="138"/>
        <end position="156"/>
    </location>
</feature>
<keyword evidence="8" id="KW-0133">Cell shape</keyword>
<dbReference type="NCBIfam" id="TIGR02614">
    <property type="entry name" value="ftsW"/>
    <property type="match status" value="1"/>
</dbReference>
<feature type="transmembrane region" description="Helical" evidence="21">
    <location>
        <begin position="289"/>
        <end position="313"/>
    </location>
</feature>
<keyword evidence="13" id="KW-0961">Cell wall biogenesis/degradation</keyword>
<evidence type="ECO:0000313" key="22">
    <source>
        <dbReference type="EMBL" id="SQH25522.1"/>
    </source>
</evidence>
<evidence type="ECO:0000256" key="17">
    <source>
        <dbReference type="ARBA" id="ARBA00041185"/>
    </source>
</evidence>
<dbReference type="InterPro" id="IPR013437">
    <property type="entry name" value="FtsW"/>
</dbReference>
<keyword evidence="3" id="KW-1003">Cell membrane</keyword>
<evidence type="ECO:0000256" key="2">
    <source>
        <dbReference type="ARBA" id="ARBA00004752"/>
    </source>
</evidence>
<evidence type="ECO:0000256" key="13">
    <source>
        <dbReference type="ARBA" id="ARBA00023316"/>
    </source>
</evidence>
<accession>A0AAX2J6Q1</accession>
<feature type="transmembrane region" description="Helical" evidence="21">
    <location>
        <begin position="105"/>
        <end position="126"/>
    </location>
</feature>
<evidence type="ECO:0000256" key="10">
    <source>
        <dbReference type="ARBA" id="ARBA00022989"/>
    </source>
</evidence>
<feature type="transmembrane region" description="Helical" evidence="21">
    <location>
        <begin position="334"/>
        <end position="355"/>
    </location>
</feature>
<dbReference type="Pfam" id="PF01098">
    <property type="entry name" value="FTSW_RODA_SPOVE"/>
    <property type="match status" value="1"/>
</dbReference>
<keyword evidence="6" id="KW-0808">Transferase</keyword>
<evidence type="ECO:0000256" key="6">
    <source>
        <dbReference type="ARBA" id="ARBA00022679"/>
    </source>
</evidence>
<proteinExistence type="inferred from homology"/>
<keyword evidence="10 21" id="KW-1133">Transmembrane helix</keyword>
<evidence type="ECO:0000256" key="14">
    <source>
        <dbReference type="ARBA" id="ARBA00032370"/>
    </source>
</evidence>
<keyword evidence="11 21" id="KW-0472">Membrane</keyword>
<evidence type="ECO:0000256" key="12">
    <source>
        <dbReference type="ARBA" id="ARBA00023306"/>
    </source>
</evidence>
<feature type="transmembrane region" description="Helical" evidence="21">
    <location>
        <begin position="212"/>
        <end position="230"/>
    </location>
</feature>
<feature type="transmembrane region" description="Helical" evidence="21">
    <location>
        <begin position="168"/>
        <end position="185"/>
    </location>
</feature>
<dbReference type="InterPro" id="IPR001182">
    <property type="entry name" value="FtsW/RodA"/>
</dbReference>
<evidence type="ECO:0000313" key="23">
    <source>
        <dbReference type="Proteomes" id="UP000248598"/>
    </source>
</evidence>
<evidence type="ECO:0000256" key="11">
    <source>
        <dbReference type="ARBA" id="ARBA00023136"/>
    </source>
</evidence>
<evidence type="ECO:0000256" key="18">
    <source>
        <dbReference type="ARBA" id="ARBA00041418"/>
    </source>
</evidence>
<feature type="transmembrane region" description="Helical" evidence="21">
    <location>
        <begin position="76"/>
        <end position="93"/>
    </location>
</feature>
<dbReference type="GO" id="GO:0009252">
    <property type="term" value="P:peptidoglycan biosynthetic process"/>
    <property type="evidence" value="ECO:0007669"/>
    <property type="project" value="UniProtKB-KW"/>
</dbReference>
<gene>
    <name evidence="22" type="primary">ftsW</name>
    <name evidence="22" type="ORF">NCTC10529_01722</name>
</gene>
<evidence type="ECO:0000256" key="3">
    <source>
        <dbReference type="ARBA" id="ARBA00022475"/>
    </source>
</evidence>